<dbReference type="Pfam" id="PF05105">
    <property type="entry name" value="Phage_holin_4_1"/>
    <property type="match status" value="1"/>
</dbReference>
<evidence type="ECO:0000256" key="1">
    <source>
        <dbReference type="ARBA" id="ARBA00004141"/>
    </source>
</evidence>
<evidence type="ECO:0000256" key="3">
    <source>
        <dbReference type="ARBA" id="ARBA00022989"/>
    </source>
</evidence>
<protein>
    <recommendedName>
        <fullName evidence="8">Toxin secretion/phage lysis holin</fullName>
    </recommendedName>
</protein>
<dbReference type="EMBL" id="LGUG01000021">
    <property type="protein sequence ID" value="KON83344.1"/>
    <property type="molecule type" value="Genomic_DNA"/>
</dbReference>
<dbReference type="NCBIfam" id="TIGR01593">
    <property type="entry name" value="holin_tox_secr"/>
    <property type="match status" value="1"/>
</dbReference>
<dbReference type="Proteomes" id="UP000037269">
    <property type="component" value="Unassembled WGS sequence"/>
</dbReference>
<evidence type="ECO:0000256" key="2">
    <source>
        <dbReference type="ARBA" id="ARBA00022692"/>
    </source>
</evidence>
<dbReference type="PATRIC" id="fig|47500.8.peg.5257"/>
<gene>
    <name evidence="6" type="ORF">AF333_31315</name>
</gene>
<comment type="similarity">
    <text evidence="5">Belongs to the bacteriophage holin family. Cp-1 holin subfamily.</text>
</comment>
<dbReference type="GO" id="GO:0016020">
    <property type="term" value="C:membrane"/>
    <property type="evidence" value="ECO:0007669"/>
    <property type="project" value="UniProtKB-SubCell"/>
</dbReference>
<keyword evidence="2" id="KW-0812">Transmembrane</keyword>
<sequence>MNIREVAFKAGLASVALYLFGGWSQLLDVLMFMVIADYATGIGAACVEKRLSSAIGFRRIPKKLFIFLAVAAAHKVDLALNSPGFFRNITIYFYIANEGLSMLENMVRCGMPVPPQLRSALLQLRKRSEEEKQPPDTPDRPAM</sequence>
<dbReference type="STRING" id="47500.AF333_31315"/>
<evidence type="ECO:0000313" key="6">
    <source>
        <dbReference type="EMBL" id="KON83344.1"/>
    </source>
</evidence>
<evidence type="ECO:0000256" key="4">
    <source>
        <dbReference type="ARBA" id="ARBA00023136"/>
    </source>
</evidence>
<keyword evidence="7" id="KW-1185">Reference proteome</keyword>
<dbReference type="AlphaFoldDB" id="A0A0D1Y1C9"/>
<comment type="subcellular location">
    <subcellularLocation>
        <location evidence="1">Membrane</location>
        <topology evidence="1">Multi-pass membrane protein</topology>
    </subcellularLocation>
</comment>
<dbReference type="OrthoDB" id="88184at2"/>
<evidence type="ECO:0008006" key="8">
    <source>
        <dbReference type="Google" id="ProtNLM"/>
    </source>
</evidence>
<keyword evidence="4" id="KW-0472">Membrane</keyword>
<name>A0A0D1Y1C9_ANEMI</name>
<organism evidence="6 7">
    <name type="scientific">Aneurinibacillus migulanus</name>
    <name type="common">Bacillus migulanus</name>
    <dbReference type="NCBI Taxonomy" id="47500"/>
    <lineage>
        <taxon>Bacteria</taxon>
        <taxon>Bacillati</taxon>
        <taxon>Bacillota</taxon>
        <taxon>Bacilli</taxon>
        <taxon>Bacillales</taxon>
        <taxon>Paenibacillaceae</taxon>
        <taxon>Aneurinibacillus group</taxon>
        <taxon>Aneurinibacillus</taxon>
    </lineage>
</organism>
<keyword evidence="3" id="KW-1133">Transmembrane helix</keyword>
<reference evidence="6 7" key="1">
    <citation type="submission" date="2015-07" db="EMBL/GenBank/DDBJ databases">
        <title>Fjat-14205 dsm 2895.</title>
        <authorList>
            <person name="Liu B."/>
            <person name="Wang J."/>
            <person name="Zhu Y."/>
            <person name="Liu G."/>
            <person name="Chen Q."/>
            <person name="Chen Z."/>
            <person name="Lan J."/>
            <person name="Che J."/>
            <person name="Ge C."/>
            <person name="Shi H."/>
            <person name="Pan Z."/>
            <person name="Liu X."/>
        </authorList>
    </citation>
    <scope>NUCLEOTIDE SEQUENCE [LARGE SCALE GENOMIC DNA]</scope>
    <source>
        <strain evidence="6 7">DSM 2895</strain>
    </source>
</reference>
<comment type="caution">
    <text evidence="6">The sequence shown here is derived from an EMBL/GenBank/DDBJ whole genome shotgun (WGS) entry which is preliminary data.</text>
</comment>
<dbReference type="InterPro" id="IPR006480">
    <property type="entry name" value="Phage_holin_4_1"/>
</dbReference>
<evidence type="ECO:0000256" key="5">
    <source>
        <dbReference type="ARBA" id="ARBA00023600"/>
    </source>
</evidence>
<proteinExistence type="inferred from homology"/>
<evidence type="ECO:0000313" key="7">
    <source>
        <dbReference type="Proteomes" id="UP000037269"/>
    </source>
</evidence>
<accession>A0A0D1Y1C9</accession>